<evidence type="ECO:0000259" key="8">
    <source>
        <dbReference type="Pfam" id="PF00441"/>
    </source>
</evidence>
<dbReference type="GO" id="GO:0016627">
    <property type="term" value="F:oxidoreductase activity, acting on the CH-CH group of donors"/>
    <property type="evidence" value="ECO:0007669"/>
    <property type="project" value="InterPro"/>
</dbReference>
<dbReference type="SUPFAM" id="SSF56645">
    <property type="entry name" value="Acyl-CoA dehydrogenase NM domain-like"/>
    <property type="match status" value="1"/>
</dbReference>
<reference evidence="12 13" key="1">
    <citation type="submission" date="2016-01" db="EMBL/GenBank/DDBJ databases">
        <title>The new phylogeny of the genus Mycobacterium.</title>
        <authorList>
            <person name="Tarcisio F."/>
            <person name="Conor M."/>
            <person name="Antonella G."/>
            <person name="Elisabetta G."/>
            <person name="Giulia F.S."/>
            <person name="Sara T."/>
            <person name="Anna F."/>
            <person name="Clotilde B."/>
            <person name="Roberto B."/>
            <person name="Veronica D.S."/>
            <person name="Fabio R."/>
            <person name="Monica P."/>
            <person name="Olivier J."/>
            <person name="Enrico T."/>
            <person name="Nicola S."/>
        </authorList>
    </citation>
    <scope>NUCLEOTIDE SEQUENCE [LARGE SCALE GENOMIC DNA]</scope>
    <source>
        <strain evidence="12 13">DSM 44339</strain>
    </source>
</reference>
<dbReference type="Pfam" id="PF00441">
    <property type="entry name" value="Acyl-CoA_dh_1"/>
    <property type="match status" value="1"/>
</dbReference>
<keyword evidence="4 6" id="KW-0274">FAD</keyword>
<evidence type="ECO:0000256" key="5">
    <source>
        <dbReference type="ARBA" id="ARBA00023002"/>
    </source>
</evidence>
<sequence length="425" mass="46503">MDLSYPASAEEFRTRVRDFIAANVPADFAGIGSLEFAAQEEFRRDWRKVLAENGFLAVSWPSQYGGAGLTSIEQVVLAEEFTKAGVPMGTESDMFGIQLLGNTLVVRGTEEQKSWFLPRILSGEDKWCQGFSEPEAGSDLAALRTTAVLDGDDWVINGSKIWTSAGHLANWIFVLCRTDPSAPKHRGISFLLVPMDQPGVEVRPITNMVGQSMFNEVFFADARTAASNVVGGINAGWSVAMTLLGFERGASVTTDAIRFRTEIDRLCELARERGKAHLPHIREQLAWCYGRVEIMRCRGYQALTRFLRGEFPGAEGAMTKIFWSEFFQRETELAMDILGDDVLTPSGVGTNGALITAEMGTPNSSRAWVETALAARAATIYAGSSQVQRNIIGEKLLGLPKEPRVDSDSSRAPVATRVTSDAKES</sequence>
<feature type="domain" description="Acyl-CoA oxidase/dehydrogenase middle" evidence="9">
    <location>
        <begin position="128"/>
        <end position="220"/>
    </location>
</feature>
<evidence type="ECO:0000256" key="4">
    <source>
        <dbReference type="ARBA" id="ARBA00022827"/>
    </source>
</evidence>
<evidence type="ECO:0000256" key="1">
    <source>
        <dbReference type="ARBA" id="ARBA00001974"/>
    </source>
</evidence>
<evidence type="ECO:0000256" key="6">
    <source>
        <dbReference type="RuleBase" id="RU362125"/>
    </source>
</evidence>
<keyword evidence="13" id="KW-1185">Reference proteome</keyword>
<dbReference type="AlphaFoldDB" id="A0A1X1T8K1"/>
<feature type="domain" description="Acyl-CoA dehydrogenase/oxidase C-terminal" evidence="8">
    <location>
        <begin position="234"/>
        <end position="396"/>
    </location>
</feature>
<evidence type="ECO:0000256" key="7">
    <source>
        <dbReference type="SAM" id="MobiDB-lite"/>
    </source>
</evidence>
<dbReference type="EMBL" id="LQOS01000028">
    <property type="protein sequence ID" value="ORV40825.1"/>
    <property type="molecule type" value="Genomic_DNA"/>
</dbReference>
<reference evidence="11 14" key="2">
    <citation type="journal article" date="2019" name="Emerg. Microbes Infect.">
        <title>Comprehensive subspecies identification of 175 nontuberculous mycobacteria species based on 7547 genomic profiles.</title>
        <authorList>
            <person name="Matsumoto Y."/>
            <person name="Kinjo T."/>
            <person name="Motooka D."/>
            <person name="Nabeya D."/>
            <person name="Jung N."/>
            <person name="Uechi K."/>
            <person name="Horii T."/>
            <person name="Iida T."/>
            <person name="Fujita J."/>
            <person name="Nakamura S."/>
        </authorList>
    </citation>
    <scope>NUCLEOTIDE SEQUENCE [LARGE SCALE GENOMIC DNA]</scope>
    <source>
        <strain evidence="11 14">JCM 12405</strain>
    </source>
</reference>
<dbReference type="InterPro" id="IPR037069">
    <property type="entry name" value="AcylCoA_DH/ox_N_sf"/>
</dbReference>
<dbReference type="OrthoDB" id="5179760at2"/>
<dbReference type="InterPro" id="IPR013786">
    <property type="entry name" value="AcylCoA_DH/ox_N"/>
</dbReference>
<dbReference type="InterPro" id="IPR046373">
    <property type="entry name" value="Acyl-CoA_Oxase/DH_mid-dom_sf"/>
</dbReference>
<proteinExistence type="inferred from homology"/>
<dbReference type="InterPro" id="IPR009100">
    <property type="entry name" value="AcylCoA_DH/oxidase_NM_dom_sf"/>
</dbReference>
<evidence type="ECO:0000259" key="10">
    <source>
        <dbReference type="Pfam" id="PF02771"/>
    </source>
</evidence>
<dbReference type="InterPro" id="IPR036250">
    <property type="entry name" value="AcylCo_DH-like_C"/>
</dbReference>
<evidence type="ECO:0000313" key="13">
    <source>
        <dbReference type="Proteomes" id="UP000193564"/>
    </source>
</evidence>
<dbReference type="STRING" id="126673.AWC01_10140"/>
<evidence type="ECO:0000313" key="11">
    <source>
        <dbReference type="EMBL" id="BBZ09786.1"/>
    </source>
</evidence>
<protein>
    <submittedName>
        <fullName evidence="12">Acyl-CoA dehydrogenase</fullName>
    </submittedName>
</protein>
<dbReference type="GO" id="GO:0005886">
    <property type="term" value="C:plasma membrane"/>
    <property type="evidence" value="ECO:0007669"/>
    <property type="project" value="TreeGrafter"/>
</dbReference>
<dbReference type="FunFam" id="2.40.110.10:FF:000011">
    <property type="entry name" value="Acyl-CoA dehydrogenase FadE34"/>
    <property type="match status" value="1"/>
</dbReference>
<dbReference type="Gene3D" id="1.20.140.10">
    <property type="entry name" value="Butyryl-CoA Dehydrogenase, subunit A, domain 3"/>
    <property type="match status" value="1"/>
</dbReference>
<organism evidence="12 13">
    <name type="scientific">Mycolicibacterium doricum</name>
    <dbReference type="NCBI Taxonomy" id="126673"/>
    <lineage>
        <taxon>Bacteria</taxon>
        <taxon>Bacillati</taxon>
        <taxon>Actinomycetota</taxon>
        <taxon>Actinomycetes</taxon>
        <taxon>Mycobacteriales</taxon>
        <taxon>Mycobacteriaceae</taxon>
        <taxon>Mycolicibacterium</taxon>
    </lineage>
</organism>
<dbReference type="PANTHER" id="PTHR43292:SF3">
    <property type="entry name" value="ACYL-COA DEHYDROGENASE FADE29"/>
    <property type="match status" value="1"/>
</dbReference>
<dbReference type="Pfam" id="PF02771">
    <property type="entry name" value="Acyl-CoA_dh_N"/>
    <property type="match status" value="1"/>
</dbReference>
<keyword evidence="3 6" id="KW-0285">Flavoprotein</keyword>
<feature type="domain" description="Acyl-CoA dehydrogenase/oxidase N-terminal" evidence="10">
    <location>
        <begin position="9"/>
        <end position="124"/>
    </location>
</feature>
<evidence type="ECO:0000256" key="2">
    <source>
        <dbReference type="ARBA" id="ARBA00009347"/>
    </source>
</evidence>
<keyword evidence="5 6" id="KW-0560">Oxidoreductase</keyword>
<dbReference type="Proteomes" id="UP000193564">
    <property type="component" value="Unassembled WGS sequence"/>
</dbReference>
<feature type="region of interest" description="Disordered" evidence="7">
    <location>
        <begin position="400"/>
        <end position="425"/>
    </location>
</feature>
<comment type="similarity">
    <text evidence="2 6">Belongs to the acyl-CoA dehydrogenase family.</text>
</comment>
<dbReference type="CDD" id="cd01152">
    <property type="entry name" value="ACAD_fadE6_17_26"/>
    <property type="match status" value="1"/>
</dbReference>
<reference evidence="11" key="3">
    <citation type="submission" date="2020-02" db="EMBL/GenBank/DDBJ databases">
        <authorList>
            <person name="Matsumoto Y."/>
            <person name="Motooka D."/>
            <person name="Nakamura S."/>
        </authorList>
    </citation>
    <scope>NUCLEOTIDE SEQUENCE</scope>
    <source>
        <strain evidence="11">JCM 12405</strain>
    </source>
</reference>
<dbReference type="EMBL" id="AP022605">
    <property type="protein sequence ID" value="BBZ09786.1"/>
    <property type="molecule type" value="Genomic_DNA"/>
</dbReference>
<dbReference type="RefSeq" id="WP_085190569.1">
    <property type="nucleotide sequence ID" value="NZ_AP022605.1"/>
</dbReference>
<dbReference type="InterPro" id="IPR006091">
    <property type="entry name" value="Acyl-CoA_Oxase/DH_mid-dom"/>
</dbReference>
<evidence type="ECO:0000313" key="12">
    <source>
        <dbReference type="EMBL" id="ORV40825.1"/>
    </source>
</evidence>
<evidence type="ECO:0000259" key="9">
    <source>
        <dbReference type="Pfam" id="PF02770"/>
    </source>
</evidence>
<dbReference type="SUPFAM" id="SSF47203">
    <property type="entry name" value="Acyl-CoA dehydrogenase C-terminal domain-like"/>
    <property type="match status" value="1"/>
</dbReference>
<dbReference type="KEGG" id="mdr:MDOR_39550"/>
<dbReference type="InterPro" id="IPR009075">
    <property type="entry name" value="AcylCo_DH/oxidase_C"/>
</dbReference>
<accession>A0A1X1T8K1</accession>
<comment type="cofactor">
    <cofactor evidence="1 6">
        <name>FAD</name>
        <dbReference type="ChEBI" id="CHEBI:57692"/>
    </cofactor>
</comment>
<dbReference type="Pfam" id="PF02770">
    <property type="entry name" value="Acyl-CoA_dh_M"/>
    <property type="match status" value="1"/>
</dbReference>
<dbReference type="Proteomes" id="UP000467201">
    <property type="component" value="Chromosome"/>
</dbReference>
<gene>
    <name evidence="11" type="primary">fadE17</name>
    <name evidence="12" type="ORF">AWC01_10140</name>
    <name evidence="11" type="ORF">MDOR_39550</name>
</gene>
<dbReference type="Gene3D" id="1.10.540.10">
    <property type="entry name" value="Acyl-CoA dehydrogenase/oxidase, N-terminal domain"/>
    <property type="match status" value="1"/>
</dbReference>
<name>A0A1X1T8K1_9MYCO</name>
<dbReference type="Gene3D" id="2.40.110.10">
    <property type="entry name" value="Butyryl-CoA Dehydrogenase, subunit A, domain 2"/>
    <property type="match status" value="1"/>
</dbReference>
<dbReference type="GO" id="GO:0050660">
    <property type="term" value="F:flavin adenine dinucleotide binding"/>
    <property type="evidence" value="ECO:0007669"/>
    <property type="project" value="InterPro"/>
</dbReference>
<evidence type="ECO:0000313" key="14">
    <source>
        <dbReference type="Proteomes" id="UP000467201"/>
    </source>
</evidence>
<dbReference type="InterPro" id="IPR052161">
    <property type="entry name" value="Mycobact_Acyl-CoA_DH"/>
</dbReference>
<dbReference type="PANTHER" id="PTHR43292">
    <property type="entry name" value="ACYL-COA DEHYDROGENASE"/>
    <property type="match status" value="1"/>
</dbReference>
<evidence type="ECO:0000256" key="3">
    <source>
        <dbReference type="ARBA" id="ARBA00022630"/>
    </source>
</evidence>